<evidence type="ECO:0000313" key="5">
    <source>
        <dbReference type="EMBL" id="WCO67629.1"/>
    </source>
</evidence>
<organism evidence="5 6">
    <name type="scientific">Iamia majanohamensis</name>
    <dbReference type="NCBI Taxonomy" id="467976"/>
    <lineage>
        <taxon>Bacteria</taxon>
        <taxon>Bacillati</taxon>
        <taxon>Actinomycetota</taxon>
        <taxon>Acidimicrobiia</taxon>
        <taxon>Acidimicrobiales</taxon>
        <taxon>Iamiaceae</taxon>
        <taxon>Iamia</taxon>
    </lineage>
</organism>
<proteinExistence type="predicted"/>
<dbReference type="Proteomes" id="UP001216390">
    <property type="component" value="Chromosome"/>
</dbReference>
<evidence type="ECO:0000256" key="3">
    <source>
        <dbReference type="ARBA" id="ARBA00023163"/>
    </source>
</evidence>
<dbReference type="GO" id="GO:0043565">
    <property type="term" value="F:sequence-specific DNA binding"/>
    <property type="evidence" value="ECO:0007669"/>
    <property type="project" value="InterPro"/>
</dbReference>
<dbReference type="AlphaFoldDB" id="A0AAF0BWN0"/>
<accession>A0AAF0BWN0</accession>
<dbReference type="SUPFAM" id="SSF46689">
    <property type="entry name" value="Homeodomain-like"/>
    <property type="match status" value="1"/>
</dbReference>
<protein>
    <submittedName>
        <fullName evidence="5">Helix-turn-helix domain-containing protein</fullName>
    </submittedName>
</protein>
<keyword evidence="2" id="KW-0238">DNA-binding</keyword>
<dbReference type="InterPro" id="IPR018060">
    <property type="entry name" value="HTH_AraC"/>
</dbReference>
<dbReference type="EMBL" id="CP116942">
    <property type="protein sequence ID" value="WCO67629.1"/>
    <property type="molecule type" value="Genomic_DNA"/>
</dbReference>
<evidence type="ECO:0000259" key="4">
    <source>
        <dbReference type="PROSITE" id="PS01124"/>
    </source>
</evidence>
<dbReference type="PANTHER" id="PTHR46796">
    <property type="entry name" value="HTH-TYPE TRANSCRIPTIONAL ACTIVATOR RHAS-RELATED"/>
    <property type="match status" value="1"/>
</dbReference>
<dbReference type="Gene3D" id="1.10.10.60">
    <property type="entry name" value="Homeodomain-like"/>
    <property type="match status" value="1"/>
</dbReference>
<dbReference type="InterPro" id="IPR046532">
    <property type="entry name" value="DUF6597"/>
</dbReference>
<keyword evidence="1" id="KW-0805">Transcription regulation</keyword>
<dbReference type="PANTHER" id="PTHR46796:SF15">
    <property type="entry name" value="BLL1074 PROTEIN"/>
    <property type="match status" value="1"/>
</dbReference>
<keyword evidence="6" id="KW-1185">Reference proteome</keyword>
<dbReference type="KEGG" id="ima:PO878_02695"/>
<sequence length="276" mass="29874">MEPDRPEPLDLVERAHLVDPADRSHTVHRYGAPDDLADLVRRFWLPVWSVPPGEEAVQRVLQYPVALVVVASTYTTVRGPASGLSEVALAGDGWAAGVMFQPAAGAMLVGGTMDAWTDRAEPLEVLGPHTVPVVTAVREAMGAEPHAEASHRRAIEALAGLARRLGPVDAEGRLANEVVACVEDRPEITSVALLCAEVGLGERALQRLTRARLGLTPRWLIQRRRLHEAAERLRTHGGSLADLAAELGYADQPHFTRDLRTVTDMTPGQLAALHRP</sequence>
<reference evidence="5" key="1">
    <citation type="submission" date="2023-01" db="EMBL/GenBank/DDBJ databases">
        <title>The diversity of Class Acidimicrobiia in South China Sea sediment environments and the proposal of Iamia marina sp. nov., a novel species of the genus Iamia.</title>
        <authorList>
            <person name="He Y."/>
            <person name="Tian X."/>
        </authorList>
    </citation>
    <scope>NUCLEOTIDE SEQUENCE</scope>
    <source>
        <strain evidence="5">DSM 19957</strain>
    </source>
</reference>
<dbReference type="RefSeq" id="WP_272737150.1">
    <property type="nucleotide sequence ID" value="NZ_CP116942.1"/>
</dbReference>
<dbReference type="PROSITE" id="PS01124">
    <property type="entry name" value="HTH_ARAC_FAMILY_2"/>
    <property type="match status" value="1"/>
</dbReference>
<dbReference type="Pfam" id="PF12833">
    <property type="entry name" value="HTH_18"/>
    <property type="match status" value="1"/>
</dbReference>
<keyword evidence="3" id="KW-0804">Transcription</keyword>
<evidence type="ECO:0000313" key="6">
    <source>
        <dbReference type="Proteomes" id="UP001216390"/>
    </source>
</evidence>
<evidence type="ECO:0000256" key="1">
    <source>
        <dbReference type="ARBA" id="ARBA00023015"/>
    </source>
</evidence>
<dbReference type="SMART" id="SM00342">
    <property type="entry name" value="HTH_ARAC"/>
    <property type="match status" value="1"/>
</dbReference>
<dbReference type="Pfam" id="PF20240">
    <property type="entry name" value="DUF6597"/>
    <property type="match status" value="1"/>
</dbReference>
<dbReference type="GO" id="GO:0003700">
    <property type="term" value="F:DNA-binding transcription factor activity"/>
    <property type="evidence" value="ECO:0007669"/>
    <property type="project" value="InterPro"/>
</dbReference>
<gene>
    <name evidence="5" type="ORF">PO878_02695</name>
</gene>
<feature type="domain" description="HTH araC/xylS-type" evidence="4">
    <location>
        <begin position="176"/>
        <end position="273"/>
    </location>
</feature>
<evidence type="ECO:0000256" key="2">
    <source>
        <dbReference type="ARBA" id="ARBA00023125"/>
    </source>
</evidence>
<name>A0AAF0BWN0_9ACTN</name>
<dbReference type="InterPro" id="IPR009057">
    <property type="entry name" value="Homeodomain-like_sf"/>
</dbReference>
<dbReference type="InterPro" id="IPR050204">
    <property type="entry name" value="AraC_XylS_family_regulators"/>
</dbReference>